<protein>
    <recommendedName>
        <fullName evidence="5">Apple domain-containing protein</fullName>
    </recommendedName>
</protein>
<feature type="compositionally biased region" description="Pro residues" evidence="1">
    <location>
        <begin position="128"/>
        <end position="163"/>
    </location>
</feature>
<feature type="region of interest" description="Disordered" evidence="1">
    <location>
        <begin position="120"/>
        <end position="171"/>
    </location>
</feature>
<dbReference type="EMBL" id="KZ107844">
    <property type="protein sequence ID" value="OSS49320.1"/>
    <property type="molecule type" value="Genomic_DNA"/>
</dbReference>
<evidence type="ECO:0008006" key="5">
    <source>
        <dbReference type="Google" id="ProtNLM"/>
    </source>
</evidence>
<keyword evidence="2" id="KW-1133">Transmembrane helix</keyword>
<dbReference type="AlphaFoldDB" id="A0A1Y2LZJ6"/>
<dbReference type="Proteomes" id="UP000193240">
    <property type="component" value="Unassembled WGS sequence"/>
</dbReference>
<dbReference type="InParanoid" id="A0A1Y2LZJ6"/>
<evidence type="ECO:0000313" key="4">
    <source>
        <dbReference type="Proteomes" id="UP000193240"/>
    </source>
</evidence>
<evidence type="ECO:0000256" key="2">
    <source>
        <dbReference type="SAM" id="Phobius"/>
    </source>
</evidence>
<name>A0A1Y2LZJ6_EPING</name>
<proteinExistence type="predicted"/>
<feature type="transmembrane region" description="Helical" evidence="2">
    <location>
        <begin position="6"/>
        <end position="23"/>
    </location>
</feature>
<keyword evidence="2" id="KW-0472">Membrane</keyword>
<evidence type="ECO:0000256" key="1">
    <source>
        <dbReference type="SAM" id="MobiDB-lite"/>
    </source>
</evidence>
<dbReference type="PANTHER" id="PTHR36578">
    <property type="entry name" value="CHROMOSOME 15, WHOLE GENOME SHOTGUN SEQUENCE"/>
    <property type="match status" value="1"/>
</dbReference>
<dbReference type="OMA" id="VGTYCGF"/>
<evidence type="ECO:0000313" key="3">
    <source>
        <dbReference type="EMBL" id="OSS49320.1"/>
    </source>
</evidence>
<keyword evidence="4" id="KW-1185">Reference proteome</keyword>
<dbReference type="PANTHER" id="PTHR36578:SF1">
    <property type="entry name" value="APPLE DOMAIN-CONTAINING PROTEIN"/>
    <property type="match status" value="1"/>
</dbReference>
<keyword evidence="2" id="KW-0812">Transmembrane</keyword>
<accession>A0A1Y2LZJ6</accession>
<reference evidence="3 4" key="1">
    <citation type="journal article" date="2017" name="Genome Announc.">
        <title>Genome sequence of the saprophytic ascomycete Epicoccum nigrum ICMP 19927 strain isolated from New Zealand.</title>
        <authorList>
            <person name="Fokin M."/>
            <person name="Fleetwood D."/>
            <person name="Weir B.S."/>
            <person name="Villas-Boas S.G."/>
        </authorList>
    </citation>
    <scope>NUCLEOTIDE SEQUENCE [LARGE SCALE GENOMIC DNA]</scope>
    <source>
        <strain evidence="3 4">ICMP 19927</strain>
    </source>
</reference>
<organism evidence="3 4">
    <name type="scientific">Epicoccum nigrum</name>
    <name type="common">Soil fungus</name>
    <name type="synonym">Epicoccum purpurascens</name>
    <dbReference type="NCBI Taxonomy" id="105696"/>
    <lineage>
        <taxon>Eukaryota</taxon>
        <taxon>Fungi</taxon>
        <taxon>Dikarya</taxon>
        <taxon>Ascomycota</taxon>
        <taxon>Pezizomycotina</taxon>
        <taxon>Dothideomycetes</taxon>
        <taxon>Pleosporomycetidae</taxon>
        <taxon>Pleosporales</taxon>
        <taxon>Pleosporineae</taxon>
        <taxon>Didymellaceae</taxon>
        <taxon>Epicoccum</taxon>
    </lineage>
</organism>
<gene>
    <name evidence="3" type="ORF">B5807_05492</name>
</gene>
<sequence>MIITIGLHITVFHTLILSLFVALKPPSFAMRYAIVLGAAALVAANPAPQAFDPASLNAAATVAQGPPVGVGPAQQTAYVQGSAQSAAAAAATGVATAQAAKIKRSVDEKHLDARTFWWWPQKQNNGPAPAPAPQPNGPGGPGGPGPAPQPNGPGGPGPAPQPTPTYGGGYPAITPTYGAGYPVITPSASQSTKAPSTTDGVVPSSCTPVSWTNTYAFTSIAACPTAIEVGTYCGFINPDDPCAPQPAGAGTPPKDDTPEGFLNNAEYKNLAVGAKTPTGYQQSFVNLQGATTGGGYISYKTLDSYDVNACSKFCDDSETCTGFNIYIERDPKWNPHQCSCSNPPSIINYKCSIWGQKVTKETATNTGEGRDDFKVVITGSNGYNKGTYTPPTIPSCSKPKDCGNKIHDHPRYCMGQQTFPGPFDPSLCAAFAQKQNEINRIKGIWGAWLSMWGFNKGACVQFQASYLEQASKGFGTHCRLFTNKFTPAEATLDISKGGSSSWGCQKSFTYEVDVSASFNWGASWRN</sequence>
<dbReference type="STRING" id="105696.A0A1Y2LZJ6"/>